<reference evidence="3 4" key="1">
    <citation type="submission" date="2019-07" db="EMBL/GenBank/DDBJ databases">
        <title>New species of Amycolatopsis and Streptomyces.</title>
        <authorList>
            <person name="Duangmal K."/>
            <person name="Teo W.F.A."/>
            <person name="Lipun K."/>
        </authorList>
    </citation>
    <scope>NUCLEOTIDE SEQUENCE [LARGE SCALE GENOMIC DNA]</scope>
    <source>
        <strain evidence="3 4">JCM 30562</strain>
    </source>
</reference>
<dbReference type="InterPro" id="IPR000326">
    <property type="entry name" value="PAP2/HPO"/>
</dbReference>
<keyword evidence="1" id="KW-1133">Transmembrane helix</keyword>
<proteinExistence type="predicted"/>
<dbReference type="EMBL" id="VJZA01000121">
    <property type="protein sequence ID" value="TVT15150.1"/>
    <property type="molecule type" value="Genomic_DNA"/>
</dbReference>
<comment type="caution">
    <text evidence="3">The sequence shown here is derived from an EMBL/GenBank/DDBJ whole genome shotgun (WGS) entry which is preliminary data.</text>
</comment>
<dbReference type="SUPFAM" id="SSF48317">
    <property type="entry name" value="Acid phosphatase/Vanadium-dependent haloperoxidase"/>
    <property type="match status" value="1"/>
</dbReference>
<evidence type="ECO:0000313" key="4">
    <source>
        <dbReference type="Proteomes" id="UP000318578"/>
    </source>
</evidence>
<feature type="transmembrane region" description="Helical" evidence="1">
    <location>
        <begin position="180"/>
        <end position="198"/>
    </location>
</feature>
<feature type="transmembrane region" description="Helical" evidence="1">
    <location>
        <begin position="124"/>
        <end position="144"/>
    </location>
</feature>
<evidence type="ECO:0000256" key="1">
    <source>
        <dbReference type="SAM" id="Phobius"/>
    </source>
</evidence>
<keyword evidence="1" id="KW-0812">Transmembrane</keyword>
<organism evidence="3 4">
    <name type="scientific">Amycolatopsis acidiphila</name>
    <dbReference type="NCBI Taxonomy" id="715473"/>
    <lineage>
        <taxon>Bacteria</taxon>
        <taxon>Bacillati</taxon>
        <taxon>Actinomycetota</taxon>
        <taxon>Actinomycetes</taxon>
        <taxon>Pseudonocardiales</taxon>
        <taxon>Pseudonocardiaceae</taxon>
        <taxon>Amycolatopsis</taxon>
    </lineage>
</organism>
<sequence length="209" mass="21988">MIRGLATGLVFLALFIALGLAVAKHPLAIDLAVTGAFEGLWRGTLGSVTNVVSDLLGMVVPAAVMIGVLVGAILTWYRRLRREAWIALRVLLVYGVARLTSWVAKPIFLRARPRAYAEFSYPSGHVVSIASAGLAVVLLCRWLAPTLTRWAALAFGLATVVVALTRLLLGVHWLSDTVGAVLGVLGTGLLAAAVLRLLPGPVSARPPAA</sequence>
<evidence type="ECO:0000259" key="2">
    <source>
        <dbReference type="SMART" id="SM00014"/>
    </source>
</evidence>
<keyword evidence="4" id="KW-1185">Reference proteome</keyword>
<accession>A0A557ZT33</accession>
<evidence type="ECO:0000313" key="3">
    <source>
        <dbReference type="EMBL" id="TVT15150.1"/>
    </source>
</evidence>
<dbReference type="Pfam" id="PF01569">
    <property type="entry name" value="PAP2"/>
    <property type="match status" value="1"/>
</dbReference>
<feature type="transmembrane region" description="Helical" evidence="1">
    <location>
        <begin position="55"/>
        <end position="77"/>
    </location>
</feature>
<name>A0A557ZT33_9PSEU</name>
<dbReference type="OrthoDB" id="3699141at2"/>
<dbReference type="Proteomes" id="UP000318578">
    <property type="component" value="Unassembled WGS sequence"/>
</dbReference>
<gene>
    <name evidence="3" type="ORF">FNH06_36655</name>
</gene>
<dbReference type="SMART" id="SM00014">
    <property type="entry name" value="acidPPc"/>
    <property type="match status" value="1"/>
</dbReference>
<protein>
    <submittedName>
        <fullName evidence="3">Phosphatase PAP2 family protein</fullName>
    </submittedName>
</protein>
<dbReference type="Gene3D" id="1.20.144.10">
    <property type="entry name" value="Phosphatidic acid phosphatase type 2/haloperoxidase"/>
    <property type="match status" value="1"/>
</dbReference>
<dbReference type="InterPro" id="IPR036938">
    <property type="entry name" value="PAP2/HPO_sf"/>
</dbReference>
<dbReference type="AlphaFoldDB" id="A0A557ZT33"/>
<feature type="domain" description="Phosphatidic acid phosphatase type 2/haloperoxidase" evidence="2">
    <location>
        <begin position="88"/>
        <end position="192"/>
    </location>
</feature>
<feature type="transmembrane region" description="Helical" evidence="1">
    <location>
        <begin position="151"/>
        <end position="174"/>
    </location>
</feature>
<dbReference type="RefSeq" id="WP_144645343.1">
    <property type="nucleotide sequence ID" value="NZ_BNAX01000009.1"/>
</dbReference>
<keyword evidence="1" id="KW-0472">Membrane</keyword>
<feature type="transmembrane region" description="Helical" evidence="1">
    <location>
        <begin position="84"/>
        <end position="104"/>
    </location>
</feature>